<organism evidence="3 4">
    <name type="scientific">Serratia symbiotica</name>
    <dbReference type="NCBI Taxonomy" id="138074"/>
    <lineage>
        <taxon>Bacteria</taxon>
        <taxon>Pseudomonadati</taxon>
        <taxon>Pseudomonadota</taxon>
        <taxon>Gammaproteobacteria</taxon>
        <taxon>Enterobacterales</taxon>
        <taxon>Yersiniaceae</taxon>
        <taxon>Serratia</taxon>
    </lineage>
</organism>
<evidence type="ECO:0000259" key="2">
    <source>
        <dbReference type="Pfam" id="PF26343"/>
    </source>
</evidence>
<geneLocation type="plasmid" evidence="3 4">
    <name>pSsAf2.3-1</name>
</geneLocation>
<feature type="domain" description="VapC50 C-terminal" evidence="2">
    <location>
        <begin position="132"/>
        <end position="185"/>
    </location>
</feature>
<dbReference type="SUPFAM" id="SSF88723">
    <property type="entry name" value="PIN domain-like"/>
    <property type="match status" value="1"/>
</dbReference>
<evidence type="ECO:0000313" key="3">
    <source>
        <dbReference type="EMBL" id="QLH64484.1"/>
    </source>
</evidence>
<feature type="domain" description="PIN" evidence="1">
    <location>
        <begin position="8"/>
        <end position="114"/>
    </location>
</feature>
<proteinExistence type="predicted"/>
<dbReference type="GeneID" id="93738138"/>
<dbReference type="Proteomes" id="UP000042738">
    <property type="component" value="Plasmid pSsAf2.3-1"/>
</dbReference>
<dbReference type="InterPro" id="IPR002716">
    <property type="entry name" value="PIN_dom"/>
</dbReference>
<dbReference type="Pfam" id="PF13470">
    <property type="entry name" value="PIN_3"/>
    <property type="match status" value="1"/>
</dbReference>
<dbReference type="InterPro" id="IPR029060">
    <property type="entry name" value="PIN-like_dom_sf"/>
</dbReference>
<dbReference type="EMBL" id="CP050856">
    <property type="protein sequence ID" value="QLH64484.1"/>
    <property type="molecule type" value="Genomic_DNA"/>
</dbReference>
<evidence type="ECO:0000313" key="4">
    <source>
        <dbReference type="Proteomes" id="UP000042738"/>
    </source>
</evidence>
<accession>A0A068Z9F1</accession>
<dbReference type="RefSeq" id="WP_040265150.1">
    <property type="nucleotide sequence ID" value="NZ_CP050856.1"/>
</dbReference>
<dbReference type="InterPro" id="IPR058652">
    <property type="entry name" value="VapC50_C"/>
</dbReference>
<name>A0A068Z9F1_9GAMM</name>
<gene>
    <name evidence="3" type="ORF">SYMBAF_16825</name>
</gene>
<dbReference type="STRING" id="138074.SYMBAF_210011"/>
<keyword evidence="3" id="KW-0614">Plasmid</keyword>
<evidence type="ECO:0000259" key="1">
    <source>
        <dbReference type="Pfam" id="PF13470"/>
    </source>
</evidence>
<dbReference type="AlphaFoldDB" id="A0A068Z9F1"/>
<dbReference type="Pfam" id="PF26343">
    <property type="entry name" value="VapC50_C"/>
    <property type="match status" value="1"/>
</dbReference>
<sequence>MNYTPYPVILDACVLYPSFLRDLLIRLGLTGMYQPKWSATIEDEWQRNLLATRADLTPEQIQRTATLMNKAVPDAMIIDFEPLIDSVDLPDVDDRHVVAAAVRSNAEIIVTFNLKDFPASALDAFGIEALHPDDFVMDMFDLNRALVLSAVTTQRSNLRKPPMSVDGYLEALLRQGMAQTVKELGKYRLLI</sequence>
<protein>
    <submittedName>
        <fullName evidence="3">PIN domain-containing protein</fullName>
    </submittedName>
</protein>
<reference evidence="3 4" key="1">
    <citation type="journal article" date="2014" name="Genome Announc.">
        <title>Whole-Genome Sequence of Serratia symbiotica Strain CWBI-2.3T, a Free-Living Symbiont of the Black Bean Aphid Aphis fabae.</title>
        <authorList>
            <person name="Foray V."/>
            <person name="Grigorescu A.S."/>
            <person name="Sabri A."/>
            <person name="Haubruge E."/>
            <person name="Lognay G."/>
            <person name="Francis F."/>
            <person name="Fauconnier M.L."/>
            <person name="Hance T."/>
            <person name="Thonart P."/>
        </authorList>
    </citation>
    <scope>NUCLEOTIDE SEQUENCE [LARGE SCALE GENOMIC DNA]</scope>
    <source>
        <strain evidence="3">CWBI-2.3</strain>
        <plasmid evidence="3 4">pSsAf2.3-1</plasmid>
    </source>
</reference>